<evidence type="ECO:0000256" key="9">
    <source>
        <dbReference type="ARBA" id="ARBA00022989"/>
    </source>
</evidence>
<dbReference type="SUPFAM" id="SSF81342">
    <property type="entry name" value="Transmembrane di-heme cytochromes"/>
    <property type="match status" value="1"/>
</dbReference>
<dbReference type="InterPro" id="IPR011577">
    <property type="entry name" value="Cyt_b561_bac/Ni-Hgenase"/>
</dbReference>
<evidence type="ECO:0000256" key="10">
    <source>
        <dbReference type="ARBA" id="ARBA00023004"/>
    </source>
</evidence>
<protein>
    <submittedName>
        <fullName evidence="15">Cytochrome b</fullName>
    </submittedName>
</protein>
<evidence type="ECO:0000256" key="7">
    <source>
        <dbReference type="ARBA" id="ARBA00022723"/>
    </source>
</evidence>
<gene>
    <name evidence="15" type="ORF">GCM10009430_29570</name>
</gene>
<evidence type="ECO:0000313" key="15">
    <source>
        <dbReference type="EMBL" id="GAA0724787.1"/>
    </source>
</evidence>
<dbReference type="InterPro" id="IPR016174">
    <property type="entry name" value="Di-haem_cyt_TM"/>
</dbReference>
<accession>A0ABP3U9T7</accession>
<evidence type="ECO:0000313" key="16">
    <source>
        <dbReference type="Proteomes" id="UP001501758"/>
    </source>
</evidence>
<evidence type="ECO:0000256" key="11">
    <source>
        <dbReference type="ARBA" id="ARBA00023136"/>
    </source>
</evidence>
<keyword evidence="7" id="KW-0479">Metal-binding</keyword>
<keyword evidence="9 13" id="KW-1133">Transmembrane helix</keyword>
<keyword evidence="10" id="KW-0408">Iron</keyword>
<evidence type="ECO:0000256" key="6">
    <source>
        <dbReference type="ARBA" id="ARBA00022692"/>
    </source>
</evidence>
<evidence type="ECO:0000256" key="8">
    <source>
        <dbReference type="ARBA" id="ARBA00022982"/>
    </source>
</evidence>
<evidence type="ECO:0000256" key="3">
    <source>
        <dbReference type="ARBA" id="ARBA00022448"/>
    </source>
</evidence>
<dbReference type="EMBL" id="BAAAGE010000003">
    <property type="protein sequence ID" value="GAA0724787.1"/>
    <property type="molecule type" value="Genomic_DNA"/>
</dbReference>
<organism evidence="15 16">
    <name type="scientific">Aquimarina litoralis</name>
    <dbReference type="NCBI Taxonomy" id="584605"/>
    <lineage>
        <taxon>Bacteria</taxon>
        <taxon>Pseudomonadati</taxon>
        <taxon>Bacteroidota</taxon>
        <taxon>Flavobacteriia</taxon>
        <taxon>Flavobacteriales</taxon>
        <taxon>Flavobacteriaceae</taxon>
        <taxon>Aquimarina</taxon>
    </lineage>
</organism>
<keyword evidence="5" id="KW-0349">Heme</keyword>
<sequence>MDTSLSTYSTRTVWIHWVSTVLIFGLIFTGIKMEQLSVSTEKYFLYQLHFSMGSLVFLLTIIRIIALFSDTKPKNLYPTKSFREKLRKGVYYGFYLVIIWMCTSGFLSLVLEGIVPSLQSGNWKDLPEISADGFHPIMLSHHIIAKMMFLLLLLHIAGFILHLIQKKENTLKRIWFH</sequence>
<evidence type="ECO:0000256" key="13">
    <source>
        <dbReference type="SAM" id="Phobius"/>
    </source>
</evidence>
<evidence type="ECO:0000259" key="14">
    <source>
        <dbReference type="Pfam" id="PF01292"/>
    </source>
</evidence>
<keyword evidence="4" id="KW-1003">Cell membrane</keyword>
<dbReference type="Pfam" id="PF01292">
    <property type="entry name" value="Ni_hydr_CYTB"/>
    <property type="match status" value="1"/>
</dbReference>
<evidence type="ECO:0000256" key="12">
    <source>
        <dbReference type="ARBA" id="ARBA00037975"/>
    </source>
</evidence>
<keyword evidence="8" id="KW-0249">Electron transport</keyword>
<dbReference type="PANTHER" id="PTHR30529">
    <property type="entry name" value="CYTOCHROME B561"/>
    <property type="match status" value="1"/>
</dbReference>
<keyword evidence="11 13" id="KW-0472">Membrane</keyword>
<dbReference type="PANTHER" id="PTHR30529:SF1">
    <property type="entry name" value="CYTOCHROME B561 HOMOLOG 2"/>
    <property type="match status" value="1"/>
</dbReference>
<evidence type="ECO:0000256" key="4">
    <source>
        <dbReference type="ARBA" id="ARBA00022475"/>
    </source>
</evidence>
<proteinExistence type="inferred from homology"/>
<comment type="cofactor">
    <cofactor evidence="1">
        <name>heme b</name>
        <dbReference type="ChEBI" id="CHEBI:60344"/>
    </cofactor>
</comment>
<evidence type="ECO:0000256" key="2">
    <source>
        <dbReference type="ARBA" id="ARBA00004651"/>
    </source>
</evidence>
<evidence type="ECO:0000256" key="1">
    <source>
        <dbReference type="ARBA" id="ARBA00001970"/>
    </source>
</evidence>
<dbReference type="Gene3D" id="1.20.950.20">
    <property type="entry name" value="Transmembrane di-heme cytochromes, Chain C"/>
    <property type="match status" value="1"/>
</dbReference>
<feature type="transmembrane region" description="Helical" evidence="13">
    <location>
        <begin position="12"/>
        <end position="31"/>
    </location>
</feature>
<reference evidence="16" key="1">
    <citation type="journal article" date="2019" name="Int. J. Syst. Evol. Microbiol.">
        <title>The Global Catalogue of Microorganisms (GCM) 10K type strain sequencing project: providing services to taxonomists for standard genome sequencing and annotation.</title>
        <authorList>
            <consortium name="The Broad Institute Genomics Platform"/>
            <consortium name="The Broad Institute Genome Sequencing Center for Infectious Disease"/>
            <person name="Wu L."/>
            <person name="Ma J."/>
        </authorList>
    </citation>
    <scope>NUCLEOTIDE SEQUENCE [LARGE SCALE GENOMIC DNA]</scope>
    <source>
        <strain evidence="16">JCM 15974</strain>
    </source>
</reference>
<dbReference type="InterPro" id="IPR052168">
    <property type="entry name" value="Cytochrome_b561_oxidase"/>
</dbReference>
<evidence type="ECO:0000256" key="5">
    <source>
        <dbReference type="ARBA" id="ARBA00022617"/>
    </source>
</evidence>
<feature type="domain" description="Cytochrome b561 bacterial/Ni-hydrogenase" evidence="14">
    <location>
        <begin position="8"/>
        <end position="176"/>
    </location>
</feature>
<dbReference type="RefSeq" id="WP_343913077.1">
    <property type="nucleotide sequence ID" value="NZ_BAAAGE010000003.1"/>
</dbReference>
<feature type="transmembrane region" description="Helical" evidence="13">
    <location>
        <begin position="43"/>
        <end position="68"/>
    </location>
</feature>
<keyword evidence="6 13" id="KW-0812">Transmembrane</keyword>
<dbReference type="Proteomes" id="UP001501758">
    <property type="component" value="Unassembled WGS sequence"/>
</dbReference>
<name>A0ABP3U9T7_9FLAO</name>
<comment type="caution">
    <text evidence="15">The sequence shown here is derived from an EMBL/GenBank/DDBJ whole genome shotgun (WGS) entry which is preliminary data.</text>
</comment>
<comment type="subcellular location">
    <subcellularLocation>
        <location evidence="2">Cell membrane</location>
        <topology evidence="2">Multi-pass membrane protein</topology>
    </subcellularLocation>
</comment>
<keyword evidence="3" id="KW-0813">Transport</keyword>
<feature type="transmembrane region" description="Helical" evidence="13">
    <location>
        <begin position="89"/>
        <end position="111"/>
    </location>
</feature>
<feature type="transmembrane region" description="Helical" evidence="13">
    <location>
        <begin position="143"/>
        <end position="164"/>
    </location>
</feature>
<keyword evidence="16" id="KW-1185">Reference proteome</keyword>
<comment type="similarity">
    <text evidence="12">Belongs to the cytochrome b561 family.</text>
</comment>